<gene>
    <name evidence="3" type="ORF">CYCCA115_LOCUS8484</name>
</gene>
<comment type="caution">
    <text evidence="3">The sequence shown here is derived from an EMBL/GenBank/DDBJ whole genome shotgun (WGS) entry which is preliminary data.</text>
</comment>
<keyword evidence="4" id="KW-1185">Reference proteome</keyword>
<dbReference type="AlphaFoldDB" id="A0AAD2FLY1"/>
<feature type="region of interest" description="Disordered" evidence="1">
    <location>
        <begin position="161"/>
        <end position="224"/>
    </location>
</feature>
<feature type="transmembrane region" description="Helical" evidence="2">
    <location>
        <begin position="69"/>
        <end position="87"/>
    </location>
</feature>
<sequence>MGIVTFLRPQGTSSRVWAFGNNATCRFAAFVIQASTAGIWYQGMLSIYFLLTTRYGMKNAIITKRIEPLMHLLALGYPIASATTGLAKGITGEIAGGASCHVSLYDNSDVSKSWELQEKSVERAAFMFIFAGIPMIGVALCLVCTQLSIYFFVRHHTRKHRSNESGSSASNDVNVPSTKSATSNGDASFGSSGRSIPPMDLSQGSSSIPTNDAQALGLQSSSKRNEKQTQRLQLVCSQALLFVMSFVMCNGWNVIIIQMQSSARTRAEEMEMVAKYYLVFVIQAILLPRPKYLMLRLEFPDERRLWTARRMFLGDKLLPTAGSVRRLGTHVDIAANRQNESDGDAPVGDKLASKSFQHRMVSSLTACDGDFDDGVDGLGEDERWHNVSTNANQGTQANITPRANHRSTSLEAISELSESYFELTPYQANGSYLSAASIPSSTPKEPSESRWRGTGSTPLRSPFCGSSGSIKSDASDLPIQVPTRRKSGSSSSRSSGSRKPDSDDVFIRVPRRRESGSSSSRSNGSRNSDKSDLPIRAPRRRESGSSSSRSNGSRKSDKSDLPIQAPKRRESGSSSSRRSGTRKSGTPDLPIQVPSRRESPISAPRQRDFVPRQRESPISVPKPTWQAPIDSPTRSCNSASDYSPVQERTVSGGKQAFDLPLALPSRFVSLSPSEIEDDRGIIFLREKGIE</sequence>
<keyword evidence="2" id="KW-0812">Transmembrane</keyword>
<feature type="compositionally biased region" description="Low complexity" evidence="1">
    <location>
        <begin position="488"/>
        <end position="497"/>
    </location>
</feature>
<evidence type="ECO:0000256" key="1">
    <source>
        <dbReference type="SAM" id="MobiDB-lite"/>
    </source>
</evidence>
<feature type="transmembrane region" description="Helical" evidence="2">
    <location>
        <begin position="124"/>
        <end position="153"/>
    </location>
</feature>
<proteinExistence type="predicted"/>
<evidence type="ECO:0000313" key="3">
    <source>
        <dbReference type="EMBL" id="CAJ1943525.1"/>
    </source>
</evidence>
<protein>
    <submittedName>
        <fullName evidence="3">Uncharacterized protein</fullName>
    </submittedName>
</protein>
<feature type="compositionally biased region" description="Polar residues" evidence="1">
    <location>
        <begin position="202"/>
        <end position="222"/>
    </location>
</feature>
<name>A0AAD2FLY1_9STRA</name>
<reference evidence="3" key="1">
    <citation type="submission" date="2023-08" db="EMBL/GenBank/DDBJ databases">
        <authorList>
            <person name="Audoor S."/>
            <person name="Bilcke G."/>
        </authorList>
    </citation>
    <scope>NUCLEOTIDE SEQUENCE</scope>
</reference>
<feature type="compositionally biased region" description="Low complexity" evidence="1">
    <location>
        <begin position="572"/>
        <end position="586"/>
    </location>
</feature>
<accession>A0AAD2FLY1</accession>
<dbReference type="EMBL" id="CAKOGP040001113">
    <property type="protein sequence ID" value="CAJ1943525.1"/>
    <property type="molecule type" value="Genomic_DNA"/>
</dbReference>
<feature type="compositionally biased region" description="Polar residues" evidence="1">
    <location>
        <begin position="454"/>
        <end position="472"/>
    </location>
</feature>
<feature type="transmembrane region" description="Helical" evidence="2">
    <location>
        <begin position="232"/>
        <end position="256"/>
    </location>
</feature>
<keyword evidence="2" id="KW-1133">Transmembrane helix</keyword>
<feature type="compositionally biased region" description="Low complexity" evidence="1">
    <location>
        <begin position="544"/>
        <end position="553"/>
    </location>
</feature>
<evidence type="ECO:0000313" key="4">
    <source>
        <dbReference type="Proteomes" id="UP001295423"/>
    </source>
</evidence>
<organism evidence="3 4">
    <name type="scientific">Cylindrotheca closterium</name>
    <dbReference type="NCBI Taxonomy" id="2856"/>
    <lineage>
        <taxon>Eukaryota</taxon>
        <taxon>Sar</taxon>
        <taxon>Stramenopiles</taxon>
        <taxon>Ochrophyta</taxon>
        <taxon>Bacillariophyta</taxon>
        <taxon>Bacillariophyceae</taxon>
        <taxon>Bacillariophycidae</taxon>
        <taxon>Bacillariales</taxon>
        <taxon>Bacillariaceae</taxon>
        <taxon>Cylindrotheca</taxon>
    </lineage>
</organism>
<feature type="compositionally biased region" description="Basic and acidic residues" evidence="1">
    <location>
        <begin position="595"/>
        <end position="615"/>
    </location>
</feature>
<feature type="compositionally biased region" description="Polar residues" evidence="1">
    <location>
        <begin position="632"/>
        <end position="649"/>
    </location>
</feature>
<dbReference type="Proteomes" id="UP001295423">
    <property type="component" value="Unassembled WGS sequence"/>
</dbReference>
<feature type="compositionally biased region" description="Polar residues" evidence="1">
    <location>
        <begin position="164"/>
        <end position="194"/>
    </location>
</feature>
<keyword evidence="2" id="KW-0472">Membrane</keyword>
<evidence type="ECO:0000256" key="2">
    <source>
        <dbReference type="SAM" id="Phobius"/>
    </source>
</evidence>
<feature type="compositionally biased region" description="Low complexity" evidence="1">
    <location>
        <begin position="516"/>
        <end position="526"/>
    </location>
</feature>
<feature type="compositionally biased region" description="Polar residues" evidence="1">
    <location>
        <begin position="435"/>
        <end position="444"/>
    </location>
</feature>
<feature type="transmembrane region" description="Helical" evidence="2">
    <location>
        <begin position="39"/>
        <end position="57"/>
    </location>
</feature>
<feature type="region of interest" description="Disordered" evidence="1">
    <location>
        <begin position="435"/>
        <end position="649"/>
    </location>
</feature>